<proteinExistence type="predicted"/>
<evidence type="ECO:0000313" key="1">
    <source>
        <dbReference type="EMBL" id="SMX48385.1"/>
    </source>
</evidence>
<protein>
    <recommendedName>
        <fullName evidence="3">N-(5'-phosphoribosyl)anthranilate isomerase</fullName>
    </recommendedName>
</protein>
<organism evidence="1 2">
    <name type="scientific">Maliponia aquimaris</name>
    <dbReference type="NCBI Taxonomy" id="1673631"/>
    <lineage>
        <taxon>Bacteria</taxon>
        <taxon>Pseudomonadati</taxon>
        <taxon>Pseudomonadota</taxon>
        <taxon>Alphaproteobacteria</taxon>
        <taxon>Rhodobacterales</taxon>
        <taxon>Paracoccaceae</taxon>
        <taxon>Maliponia</taxon>
    </lineage>
</organism>
<evidence type="ECO:0000313" key="2">
    <source>
        <dbReference type="Proteomes" id="UP000207598"/>
    </source>
</evidence>
<sequence length="76" mass="8911">MQPLPPRIRPDDWLRRIFSARAVAEGGVIRRKVRDVERIVGRDRFLAELQRRGYRAVENGGQIVIFCNTEPVRILR</sequence>
<dbReference type="Proteomes" id="UP000207598">
    <property type="component" value="Unassembled WGS sequence"/>
</dbReference>
<gene>
    <name evidence="1" type="ORF">MAA8898_03920</name>
</gene>
<reference evidence="1 2" key="1">
    <citation type="submission" date="2017-05" db="EMBL/GenBank/DDBJ databases">
        <authorList>
            <person name="Song R."/>
            <person name="Chenine A.L."/>
            <person name="Ruprecht R.M."/>
        </authorList>
    </citation>
    <scope>NUCLEOTIDE SEQUENCE [LARGE SCALE GENOMIC DNA]</scope>
    <source>
        <strain evidence="1 2">CECT 8898</strain>
    </source>
</reference>
<evidence type="ECO:0008006" key="3">
    <source>
        <dbReference type="Google" id="ProtNLM"/>
    </source>
</evidence>
<dbReference type="AlphaFoldDB" id="A0A238KZY5"/>
<dbReference type="EMBL" id="FXYF01000013">
    <property type="protein sequence ID" value="SMX48385.1"/>
    <property type="molecule type" value="Genomic_DNA"/>
</dbReference>
<dbReference type="OrthoDB" id="7867818at2"/>
<keyword evidence="2" id="KW-1185">Reference proteome</keyword>
<dbReference type="RefSeq" id="WP_094022689.1">
    <property type="nucleotide sequence ID" value="NZ_FXYF01000013.1"/>
</dbReference>
<name>A0A238KZY5_9RHOB</name>
<accession>A0A238KZY5</accession>